<accession>A0A6J7WD18</accession>
<name>A0A6J7WD18_9CAUD</name>
<reference evidence="1" key="1">
    <citation type="submission" date="2020-05" db="EMBL/GenBank/DDBJ databases">
        <authorList>
            <person name="Chiriac C."/>
            <person name="Salcher M."/>
            <person name="Ghai R."/>
            <person name="Kavagutti S V."/>
        </authorList>
    </citation>
    <scope>NUCLEOTIDE SEQUENCE</scope>
</reference>
<protein>
    <submittedName>
        <fullName evidence="1">Uncharacterized protein</fullName>
    </submittedName>
</protein>
<sequence>MNCKWCDTPIESKNKGRKRMYCNDMCKVKWHYHNNEVYRENSIISKMEKYYQDPEKFLEKQKTYKKREDYKGNIKVKEGITWRKHLFDENEPNKNVSDRDPSSFMDNLGFGNVSFDFGFTPEDKNKKDGGE</sequence>
<evidence type="ECO:0000313" key="1">
    <source>
        <dbReference type="EMBL" id="CAB5187209.1"/>
    </source>
</evidence>
<proteinExistence type="predicted"/>
<gene>
    <name evidence="1" type="ORF">UFOVP163_17</name>
</gene>
<dbReference type="EMBL" id="LR798208">
    <property type="protein sequence ID" value="CAB5187209.1"/>
    <property type="molecule type" value="Genomic_DNA"/>
</dbReference>
<organism evidence="1">
    <name type="scientific">uncultured Caudovirales phage</name>
    <dbReference type="NCBI Taxonomy" id="2100421"/>
    <lineage>
        <taxon>Viruses</taxon>
        <taxon>Duplodnaviria</taxon>
        <taxon>Heunggongvirae</taxon>
        <taxon>Uroviricota</taxon>
        <taxon>Caudoviricetes</taxon>
        <taxon>Peduoviridae</taxon>
        <taxon>Maltschvirus</taxon>
        <taxon>Maltschvirus maltsch</taxon>
    </lineage>
</organism>